<dbReference type="EMBL" id="JASMQC010000003">
    <property type="protein sequence ID" value="KAK1946503.1"/>
    <property type="molecule type" value="Genomic_DNA"/>
</dbReference>
<proteinExistence type="predicted"/>
<keyword evidence="5" id="KW-0067">ATP-binding</keyword>
<dbReference type="InterPro" id="IPR051437">
    <property type="entry name" value="TTLL_monoglycylase"/>
</dbReference>
<organism evidence="6 7">
    <name type="scientific">Phytophthora citrophthora</name>
    <dbReference type="NCBI Taxonomy" id="4793"/>
    <lineage>
        <taxon>Eukaryota</taxon>
        <taxon>Sar</taxon>
        <taxon>Stramenopiles</taxon>
        <taxon>Oomycota</taxon>
        <taxon>Peronosporomycetes</taxon>
        <taxon>Peronosporales</taxon>
        <taxon>Peronosporaceae</taxon>
        <taxon>Phytophthora</taxon>
    </lineage>
</organism>
<evidence type="ECO:0000313" key="7">
    <source>
        <dbReference type="Proteomes" id="UP001259832"/>
    </source>
</evidence>
<sequence>MALFAADEKFADVVAALEARGWKRLPFVGCPKFDLKWTNYAKIAWTRVAPEQIVNHLRNSILFSQKDQLTRLLYAKAEHKDGDQRILDGCFPRTFDLSQLRDQKLLKNWFIYCEALKVLKTSLSEEEAERSLETALKLAKAVVGDVDFFEKWRTEDVFGELVRVTEAEQLLTSKSGKVSLDFATRQEIEQVLDQLGQQDPQFSAMGDINSNVWICKPSNLSQGRGIVLCMSFEELMEITSPDDVQELQKEGNSKPIKWIVQKYIERPLLLQNGRKFDIRQWVLITELEPNPVVFWFYKSYLRFCSRTFDLSRLHDRFTHLSNYSVQQHFELNKVEDSGFEASSSSRHDEILDDFDPMWSSDTFQDTLRCGFSLPFLLVWF</sequence>
<evidence type="ECO:0000256" key="3">
    <source>
        <dbReference type="ARBA" id="ARBA00022598"/>
    </source>
</evidence>
<reference evidence="6" key="1">
    <citation type="submission" date="2023-08" db="EMBL/GenBank/DDBJ databases">
        <title>Reference Genome Resource for the Citrus Pathogen Phytophthora citrophthora.</title>
        <authorList>
            <person name="Moller H."/>
            <person name="Coetzee B."/>
            <person name="Rose L.J."/>
            <person name="Van Niekerk J.M."/>
        </authorList>
    </citation>
    <scope>NUCLEOTIDE SEQUENCE</scope>
    <source>
        <strain evidence="6">STE-U-9442</strain>
    </source>
</reference>
<dbReference type="Proteomes" id="UP001259832">
    <property type="component" value="Unassembled WGS sequence"/>
</dbReference>
<gene>
    <name evidence="6" type="ORF">P3T76_002056</name>
</gene>
<evidence type="ECO:0000313" key="6">
    <source>
        <dbReference type="EMBL" id="KAK1946503.1"/>
    </source>
</evidence>
<keyword evidence="7" id="KW-1185">Reference proteome</keyword>
<dbReference type="Pfam" id="PF03133">
    <property type="entry name" value="TTL"/>
    <property type="match status" value="1"/>
</dbReference>
<dbReference type="GO" id="GO:0015630">
    <property type="term" value="C:microtubule cytoskeleton"/>
    <property type="evidence" value="ECO:0007669"/>
    <property type="project" value="TreeGrafter"/>
</dbReference>
<dbReference type="GO" id="GO:0070736">
    <property type="term" value="F:protein-glycine ligase activity, initiating"/>
    <property type="evidence" value="ECO:0007669"/>
    <property type="project" value="TreeGrafter"/>
</dbReference>
<dbReference type="PROSITE" id="PS51221">
    <property type="entry name" value="TTL"/>
    <property type="match status" value="1"/>
</dbReference>
<accession>A0AAD9GYN6</accession>
<evidence type="ECO:0000256" key="2">
    <source>
        <dbReference type="ARBA" id="ARBA00022490"/>
    </source>
</evidence>
<name>A0AAD9GYN6_9STRA</name>
<dbReference type="SUPFAM" id="SSF56059">
    <property type="entry name" value="Glutathione synthetase ATP-binding domain-like"/>
    <property type="match status" value="1"/>
</dbReference>
<dbReference type="GO" id="GO:0005737">
    <property type="term" value="C:cytoplasm"/>
    <property type="evidence" value="ECO:0007669"/>
    <property type="project" value="UniProtKB-SubCell"/>
</dbReference>
<keyword evidence="2" id="KW-0963">Cytoplasm</keyword>
<keyword evidence="3" id="KW-0436">Ligase</keyword>
<dbReference type="InterPro" id="IPR004344">
    <property type="entry name" value="TTL/TTLL_fam"/>
</dbReference>
<evidence type="ECO:0000256" key="5">
    <source>
        <dbReference type="ARBA" id="ARBA00022840"/>
    </source>
</evidence>
<keyword evidence="4" id="KW-0547">Nucleotide-binding</keyword>
<evidence type="ECO:0000256" key="4">
    <source>
        <dbReference type="ARBA" id="ARBA00022741"/>
    </source>
</evidence>
<dbReference type="PANTHER" id="PTHR45870">
    <property type="entry name" value="TUBULIN MONOGLYCYLASE TTLL3"/>
    <property type="match status" value="1"/>
</dbReference>
<dbReference type="Gene3D" id="3.30.470.20">
    <property type="entry name" value="ATP-grasp fold, B domain"/>
    <property type="match status" value="1"/>
</dbReference>
<dbReference type="AlphaFoldDB" id="A0AAD9GYN6"/>
<dbReference type="GO" id="GO:0005524">
    <property type="term" value="F:ATP binding"/>
    <property type="evidence" value="ECO:0007669"/>
    <property type="project" value="UniProtKB-KW"/>
</dbReference>
<protein>
    <submittedName>
        <fullName evidence="6">Tubulin monoglycylase TTLL3</fullName>
    </submittedName>
</protein>
<dbReference type="PANTHER" id="PTHR45870:SF2">
    <property type="entry name" value="TUBULIN MONOGLYCYLASE TTLL3"/>
    <property type="match status" value="1"/>
</dbReference>
<comment type="caution">
    <text evidence="6">The sequence shown here is derived from an EMBL/GenBank/DDBJ whole genome shotgun (WGS) entry which is preliminary data.</text>
</comment>
<comment type="subcellular location">
    <subcellularLocation>
        <location evidence="1">Cytoplasm</location>
    </subcellularLocation>
</comment>
<evidence type="ECO:0000256" key="1">
    <source>
        <dbReference type="ARBA" id="ARBA00004496"/>
    </source>
</evidence>